<gene>
    <name evidence="1" type="ORF">pEpSNUABM01_155</name>
</gene>
<accession>A0A5J6DB79</accession>
<dbReference type="EMBL" id="MN184887">
    <property type="protein sequence ID" value="QEQ94981.1"/>
    <property type="molecule type" value="Genomic_DNA"/>
</dbReference>
<reference evidence="1 2" key="1">
    <citation type="submission" date="2019-07" db="EMBL/GenBank/DDBJ databases">
        <title>Complete genome sequence of bacteriophages infecting Erwinia pyrifoliae.</title>
        <authorList>
            <person name="Kim S.G."/>
            <person name="Park S.C."/>
        </authorList>
    </citation>
    <scope>NUCLEOTIDE SEQUENCE [LARGE SCALE GENOMIC DNA]</scope>
</reference>
<sequence>MEFGDYPAQVLRGLWCGDRRIPGQNRDRESLHDGIHQASGGRPLANELPILKFYYKNYRGEYGLRTVQDPKWRFGSTEYHKEPQWLIDAFDVDKQDFRTFAAADIVEIFREVK</sequence>
<evidence type="ECO:0000313" key="2">
    <source>
        <dbReference type="Proteomes" id="UP000326545"/>
    </source>
</evidence>
<name>A0A5J6DB79_9CAUD</name>
<organism evidence="1 2">
    <name type="scientific">Erwinia phage pEp_SNUABM_01</name>
    <dbReference type="NCBI Taxonomy" id="2601643"/>
    <lineage>
        <taxon>Viruses</taxon>
        <taxon>Duplodnaviria</taxon>
        <taxon>Heunggongvirae</taxon>
        <taxon>Uroviricota</taxon>
        <taxon>Caudoviricetes</taxon>
        <taxon>Vequintavirinae</taxon>
        <taxon>Henunavirus</taxon>
        <taxon>Henunavirus SNUABM01</taxon>
    </lineage>
</organism>
<keyword evidence="2" id="KW-1185">Reference proteome</keyword>
<evidence type="ECO:0000313" key="1">
    <source>
        <dbReference type="EMBL" id="QEQ94981.1"/>
    </source>
</evidence>
<protein>
    <submittedName>
        <fullName evidence="1">Uncharacterized protein</fullName>
    </submittedName>
</protein>
<proteinExistence type="predicted"/>
<dbReference type="Proteomes" id="UP000326545">
    <property type="component" value="Segment"/>
</dbReference>